<evidence type="ECO:0000256" key="3">
    <source>
        <dbReference type="ARBA" id="ARBA00023163"/>
    </source>
</evidence>
<dbReference type="InterPro" id="IPR009057">
    <property type="entry name" value="Homeodomain-like_sf"/>
</dbReference>
<dbReference type="PANTHER" id="PTHR43130:SF3">
    <property type="entry name" value="HTH-TYPE TRANSCRIPTIONAL REGULATOR RV1931C"/>
    <property type="match status" value="1"/>
</dbReference>
<comment type="caution">
    <text evidence="5">The sequence shown here is derived from an EMBL/GenBank/DDBJ whole genome shotgun (WGS) entry which is preliminary data.</text>
</comment>
<keyword evidence="6" id="KW-1185">Reference proteome</keyword>
<dbReference type="RefSeq" id="WP_053395900.1">
    <property type="nucleotide sequence ID" value="NZ_LHPJ01000008.1"/>
</dbReference>
<dbReference type="Proteomes" id="UP000037515">
    <property type="component" value="Unassembled WGS sequence"/>
</dbReference>
<dbReference type="PANTHER" id="PTHR43130">
    <property type="entry name" value="ARAC-FAMILY TRANSCRIPTIONAL REGULATOR"/>
    <property type="match status" value="1"/>
</dbReference>
<dbReference type="Pfam" id="PF01965">
    <property type="entry name" value="DJ-1_PfpI"/>
    <property type="match status" value="1"/>
</dbReference>
<name>A0A0M0HM25_VIBNE</name>
<evidence type="ECO:0000313" key="5">
    <source>
        <dbReference type="EMBL" id="KOO03115.1"/>
    </source>
</evidence>
<dbReference type="SUPFAM" id="SSF46689">
    <property type="entry name" value="Homeodomain-like"/>
    <property type="match status" value="2"/>
</dbReference>
<evidence type="ECO:0000259" key="4">
    <source>
        <dbReference type="PROSITE" id="PS01124"/>
    </source>
</evidence>
<dbReference type="InterPro" id="IPR002818">
    <property type="entry name" value="DJ-1/PfpI"/>
</dbReference>
<dbReference type="OrthoDB" id="9803764at2"/>
<keyword evidence="3" id="KW-0804">Transcription</keyword>
<dbReference type="InterPro" id="IPR052158">
    <property type="entry name" value="INH-QAR"/>
</dbReference>
<protein>
    <submittedName>
        <fullName evidence="5">AraC family transcriptional regulator</fullName>
    </submittedName>
</protein>
<dbReference type="SMART" id="SM00342">
    <property type="entry name" value="HTH_ARAC"/>
    <property type="match status" value="1"/>
</dbReference>
<dbReference type="InterPro" id="IPR029062">
    <property type="entry name" value="Class_I_gatase-like"/>
</dbReference>
<evidence type="ECO:0000313" key="6">
    <source>
        <dbReference type="Proteomes" id="UP000037515"/>
    </source>
</evidence>
<dbReference type="InterPro" id="IPR018062">
    <property type="entry name" value="HTH_AraC-typ_CS"/>
</dbReference>
<dbReference type="AlphaFoldDB" id="A0A0M0HM25"/>
<dbReference type="PATRIC" id="fig|693.5.peg.2294"/>
<organism evidence="5 6">
    <name type="scientific">Vibrio nereis</name>
    <dbReference type="NCBI Taxonomy" id="693"/>
    <lineage>
        <taxon>Bacteria</taxon>
        <taxon>Pseudomonadati</taxon>
        <taxon>Pseudomonadota</taxon>
        <taxon>Gammaproteobacteria</taxon>
        <taxon>Vibrionales</taxon>
        <taxon>Vibrionaceae</taxon>
        <taxon>Vibrio</taxon>
    </lineage>
</organism>
<dbReference type="Pfam" id="PF12833">
    <property type="entry name" value="HTH_18"/>
    <property type="match status" value="1"/>
</dbReference>
<feature type="domain" description="HTH araC/xylS-type" evidence="4">
    <location>
        <begin position="207"/>
        <end position="305"/>
    </location>
</feature>
<keyword evidence="1" id="KW-0805">Transcription regulation</keyword>
<evidence type="ECO:0000256" key="2">
    <source>
        <dbReference type="ARBA" id="ARBA00023125"/>
    </source>
</evidence>
<dbReference type="PROSITE" id="PS01124">
    <property type="entry name" value="HTH_ARAC_FAMILY_2"/>
    <property type="match status" value="1"/>
</dbReference>
<gene>
    <name evidence="5" type="ORF">AKJ17_11195</name>
</gene>
<dbReference type="GO" id="GO:0043565">
    <property type="term" value="F:sequence-specific DNA binding"/>
    <property type="evidence" value="ECO:0007669"/>
    <property type="project" value="InterPro"/>
</dbReference>
<sequence>MAKVTKCMKVEIIDYPGALQSAVYGLKEFLQLANTQALAESEFEFSVTVTRVENLIDSDSEIVLLPPNLEGEYFMAPDQALLDYLRAAHQKGAVIGSVCAGAFILAQTGLLQGRTITTHWQLEDRLAASHPDLSIDINKIVIDDVDIITAGGLMSWMDLAFTLITRYANPARTRQLGKYLVVDTGAREQRYYQAFSPNYSHGNEKIAHVQRYIQTHYHHLLGIDALADQVCMTPRTFIRHFSKATGLTPIHYVQRIRVQKACELLESTIKPVEQVSYLVGYEDVNSFRKVFTKIVGLTPSAFRSRFLSEQQLL</sequence>
<dbReference type="InterPro" id="IPR018060">
    <property type="entry name" value="HTH_AraC"/>
</dbReference>
<dbReference type="PROSITE" id="PS00041">
    <property type="entry name" value="HTH_ARAC_FAMILY_1"/>
    <property type="match status" value="1"/>
</dbReference>
<dbReference type="EMBL" id="LHPJ01000008">
    <property type="protein sequence ID" value="KOO03115.1"/>
    <property type="molecule type" value="Genomic_DNA"/>
</dbReference>
<accession>A0A0M0HM25</accession>
<keyword evidence="2" id="KW-0238">DNA-binding</keyword>
<evidence type="ECO:0000256" key="1">
    <source>
        <dbReference type="ARBA" id="ARBA00023015"/>
    </source>
</evidence>
<dbReference type="STRING" id="693.AKJ17_11195"/>
<proteinExistence type="predicted"/>
<reference evidence="6" key="1">
    <citation type="submission" date="2015-08" db="EMBL/GenBank/DDBJ databases">
        <title>Vibrio galatheae sp. nov., a novel member of the Vibrionaceae family isolated from the Solomon Islands.</title>
        <authorList>
            <person name="Giubergia S."/>
            <person name="Machado H."/>
            <person name="Mateiu R.V."/>
            <person name="Gram L."/>
        </authorList>
    </citation>
    <scope>NUCLEOTIDE SEQUENCE [LARGE SCALE GENOMIC DNA]</scope>
    <source>
        <strain evidence="6">DSM 19584</strain>
    </source>
</reference>
<dbReference type="Gene3D" id="1.10.10.60">
    <property type="entry name" value="Homeodomain-like"/>
    <property type="match status" value="2"/>
</dbReference>
<dbReference type="SUPFAM" id="SSF52317">
    <property type="entry name" value="Class I glutamine amidotransferase-like"/>
    <property type="match status" value="1"/>
</dbReference>
<dbReference type="Gene3D" id="3.40.50.880">
    <property type="match status" value="1"/>
</dbReference>
<dbReference type="GO" id="GO:0003700">
    <property type="term" value="F:DNA-binding transcription factor activity"/>
    <property type="evidence" value="ECO:0007669"/>
    <property type="project" value="InterPro"/>
</dbReference>